<sequence>MSVEQILQKNLVADENLPGVVRSDVKYEPAKPNQLNIPDVAISLTPLALLISWIVFFLMLRKSQAIVDNKRFFIINGIKKVPCKNCQYYSNNHYLKCAVNPSLVMTEEAKECSEYLLDKSKTHKNIFGRNDDSE</sequence>
<protein>
    <submittedName>
        <fullName evidence="2">Uncharacterized protein</fullName>
    </submittedName>
</protein>
<evidence type="ECO:0000256" key="1">
    <source>
        <dbReference type="SAM" id="Phobius"/>
    </source>
</evidence>
<keyword evidence="1" id="KW-0812">Transmembrane</keyword>
<dbReference type="AlphaFoldDB" id="A0A1Z4MRX9"/>
<organism evidence="2 3">
    <name type="scientific">Tolypothrix tenuis PCC 7101</name>
    <dbReference type="NCBI Taxonomy" id="231146"/>
    <lineage>
        <taxon>Bacteria</taxon>
        <taxon>Bacillati</taxon>
        <taxon>Cyanobacteriota</taxon>
        <taxon>Cyanophyceae</taxon>
        <taxon>Nostocales</taxon>
        <taxon>Tolypothrichaceae</taxon>
        <taxon>Tolypothrix</taxon>
    </lineage>
</organism>
<reference evidence="2 3" key="1">
    <citation type="submission" date="2017-06" db="EMBL/GenBank/DDBJ databases">
        <title>Genome sequencing of cyanobaciteial culture collection at National Institute for Environmental Studies (NIES).</title>
        <authorList>
            <person name="Hirose Y."/>
            <person name="Shimura Y."/>
            <person name="Fujisawa T."/>
            <person name="Nakamura Y."/>
            <person name="Kawachi M."/>
        </authorList>
    </citation>
    <scope>NUCLEOTIDE SEQUENCE [LARGE SCALE GENOMIC DNA]</scope>
    <source>
        <strain evidence="2 3">NIES-37</strain>
    </source>
</reference>
<dbReference type="RefSeq" id="WP_096573405.1">
    <property type="nucleotide sequence ID" value="NZ_CAWNJS010000001.1"/>
</dbReference>
<feature type="transmembrane region" description="Helical" evidence="1">
    <location>
        <begin position="40"/>
        <end position="60"/>
    </location>
</feature>
<dbReference type="KEGG" id="ttq:NIES37_00860"/>
<evidence type="ECO:0000313" key="3">
    <source>
        <dbReference type="Proteomes" id="UP000218785"/>
    </source>
</evidence>
<keyword evidence="1" id="KW-1133">Transmembrane helix</keyword>
<proteinExistence type="predicted"/>
<name>A0A1Z4MRX9_9CYAN</name>
<accession>A0A1Z4MRX9</accession>
<keyword evidence="3" id="KW-1185">Reference proteome</keyword>
<evidence type="ECO:0000313" key="2">
    <source>
        <dbReference type="EMBL" id="BAY96159.1"/>
    </source>
</evidence>
<dbReference type="Proteomes" id="UP000218785">
    <property type="component" value="Chromosome"/>
</dbReference>
<keyword evidence="1" id="KW-0472">Membrane</keyword>
<dbReference type="EMBL" id="AP018248">
    <property type="protein sequence ID" value="BAY96159.1"/>
    <property type="molecule type" value="Genomic_DNA"/>
</dbReference>
<gene>
    <name evidence="2" type="ORF">NIES37_00860</name>
</gene>